<evidence type="ECO:0000256" key="5">
    <source>
        <dbReference type="ARBA" id="ARBA00022989"/>
    </source>
</evidence>
<comment type="caution">
    <text evidence="11">The sequence shown here is derived from an EMBL/GenBank/DDBJ whole genome shotgun (WGS) entry which is preliminary data.</text>
</comment>
<evidence type="ECO:0000256" key="4">
    <source>
        <dbReference type="ARBA" id="ARBA00022692"/>
    </source>
</evidence>
<keyword evidence="3" id="KW-1003">Cell membrane</keyword>
<feature type="domain" description="Concentrative nucleoside transporter N-terminal" evidence="8">
    <location>
        <begin position="254"/>
        <end position="326"/>
    </location>
</feature>
<dbReference type="PANTHER" id="PTHR10590">
    <property type="entry name" value="SODIUM/NUCLEOSIDE COTRANSPORTER"/>
    <property type="match status" value="1"/>
</dbReference>
<feature type="domain" description="Nucleoside transporter/FeoB GTPase Gate" evidence="10">
    <location>
        <begin position="339"/>
        <end position="436"/>
    </location>
</feature>
<accession>A0AAN8P362</accession>
<dbReference type="Proteomes" id="UP001372834">
    <property type="component" value="Unassembled WGS sequence"/>
</dbReference>
<evidence type="ECO:0000259" key="9">
    <source>
        <dbReference type="Pfam" id="PF07662"/>
    </source>
</evidence>
<comment type="subcellular location">
    <subcellularLocation>
        <location evidence="1">Cell membrane</location>
        <topology evidence="1">Multi-pass membrane protein</topology>
    </subcellularLocation>
</comment>
<dbReference type="InterPro" id="IPR011657">
    <property type="entry name" value="CNT_C_dom"/>
</dbReference>
<dbReference type="EMBL" id="JAWJWE010000004">
    <property type="protein sequence ID" value="KAK6636068.1"/>
    <property type="molecule type" value="Genomic_DNA"/>
</dbReference>
<evidence type="ECO:0000313" key="11">
    <source>
        <dbReference type="EMBL" id="KAK6636068.1"/>
    </source>
</evidence>
<feature type="transmembrane region" description="Helical" evidence="7">
    <location>
        <begin position="174"/>
        <end position="194"/>
    </location>
</feature>
<gene>
    <name evidence="11" type="ORF">RUM43_009720</name>
</gene>
<dbReference type="AlphaFoldDB" id="A0AAN8P362"/>
<feature type="transmembrane region" description="Helical" evidence="7">
    <location>
        <begin position="221"/>
        <end position="242"/>
    </location>
</feature>
<feature type="transmembrane region" description="Helical" evidence="7">
    <location>
        <begin position="380"/>
        <end position="401"/>
    </location>
</feature>
<dbReference type="InterPro" id="IPR008276">
    <property type="entry name" value="C_nuclsd_transpt"/>
</dbReference>
<keyword evidence="5 7" id="KW-1133">Transmembrane helix</keyword>
<feature type="domain" description="Concentrative nucleoside transporter C-terminal" evidence="9">
    <location>
        <begin position="441"/>
        <end position="649"/>
    </location>
</feature>
<feature type="transmembrane region" description="Helical" evidence="7">
    <location>
        <begin position="413"/>
        <end position="433"/>
    </location>
</feature>
<feature type="transmembrane region" description="Helical" evidence="7">
    <location>
        <begin position="594"/>
        <end position="618"/>
    </location>
</feature>
<feature type="transmembrane region" description="Helical" evidence="7">
    <location>
        <begin position="630"/>
        <end position="649"/>
    </location>
</feature>
<dbReference type="Pfam" id="PF01773">
    <property type="entry name" value="Nucleos_tra2_N"/>
    <property type="match status" value="1"/>
</dbReference>
<comment type="similarity">
    <text evidence="2">Belongs to the concentrative nucleoside transporter (CNT) (TC 2.A.41) family.</text>
</comment>
<dbReference type="GO" id="GO:0005415">
    <property type="term" value="F:nucleoside:sodium symporter activity"/>
    <property type="evidence" value="ECO:0007669"/>
    <property type="project" value="TreeGrafter"/>
</dbReference>
<feature type="transmembrane region" description="Helical" evidence="7">
    <location>
        <begin position="335"/>
        <end position="360"/>
    </location>
</feature>
<sequence>MTNRVSSDETLKVKINLNKKLLQIVWAYCSFSKIVNFLRYGHFRLIVLIYFSYLESKTYPDLDNKEVLGQLYIIVKVSDTLELNNKLSNDIASGRRRPLKDGDEEETTNHGNINFLAQTILKARSRLKQLFPKGSTSNRALVLSLTHVIALAILIASIVKYVKLRSPRVEWCDGFGLLWVLYILVYITLTYSFFKKRIVDSCGHVLGRATLSLPSWVNANYLRGFCYAFPVIALGVYVIIFPGKSRRRIISFSGMLVFILIGFVFSKYPGNIKWRTVISGIVLQFIVGLLAINWEAGRNVLDCMGNKVTRFLLYSEDGANFVYGPLTKPQKDSGLIFAFSVLPVIFFLSFFVNILSYYGILQWFILKISWIVKLAMGTTVYESVNAAASIFLGMSEAPLLIKNHLKDLTKSELCAIMCAGWSTVAGVVLAAYIKFGVKASHLISASIMSAPASLSYSKLFYPETEKSKNTLDQLTLEREEGSNALDAACKGAVAAISVVFGIIANIIAILSFLAFTDGVLGWLGPLIGFDELSMKWIMSKLFVPISFFIGTDLDSIEDVAYLIGIKTVANEFQAYQKLGEWIDQKKLTERSEILATYALCGFSNFGSIGISIGALTAIEPSQRSAITKVAFRAFVAANIVCFLTACVAGRRVPHRIAIRQVKDKIKEKRAESLLSE</sequence>
<evidence type="ECO:0000256" key="1">
    <source>
        <dbReference type="ARBA" id="ARBA00004651"/>
    </source>
</evidence>
<protein>
    <recommendedName>
        <fullName evidence="13">Sodium/nucleoside cotransporter</fullName>
    </recommendedName>
</protein>
<feature type="transmembrane region" description="Helical" evidence="7">
    <location>
        <begin position="274"/>
        <end position="294"/>
    </location>
</feature>
<evidence type="ECO:0000259" key="10">
    <source>
        <dbReference type="Pfam" id="PF07670"/>
    </source>
</evidence>
<organism evidence="11 12">
    <name type="scientific">Polyplax serrata</name>
    <name type="common">Common mouse louse</name>
    <dbReference type="NCBI Taxonomy" id="468196"/>
    <lineage>
        <taxon>Eukaryota</taxon>
        <taxon>Metazoa</taxon>
        <taxon>Ecdysozoa</taxon>
        <taxon>Arthropoda</taxon>
        <taxon>Hexapoda</taxon>
        <taxon>Insecta</taxon>
        <taxon>Pterygota</taxon>
        <taxon>Neoptera</taxon>
        <taxon>Paraneoptera</taxon>
        <taxon>Psocodea</taxon>
        <taxon>Troctomorpha</taxon>
        <taxon>Phthiraptera</taxon>
        <taxon>Anoplura</taxon>
        <taxon>Polyplacidae</taxon>
        <taxon>Polyplax</taxon>
    </lineage>
</organism>
<evidence type="ECO:0000256" key="2">
    <source>
        <dbReference type="ARBA" id="ARBA00009033"/>
    </source>
</evidence>
<evidence type="ECO:0000256" key="7">
    <source>
        <dbReference type="SAM" id="Phobius"/>
    </source>
</evidence>
<keyword evidence="6 7" id="KW-0472">Membrane</keyword>
<evidence type="ECO:0000313" key="12">
    <source>
        <dbReference type="Proteomes" id="UP001372834"/>
    </source>
</evidence>
<feature type="transmembrane region" description="Helical" evidence="7">
    <location>
        <begin position="21"/>
        <end position="38"/>
    </location>
</feature>
<dbReference type="InterPro" id="IPR011642">
    <property type="entry name" value="Gate_dom"/>
</dbReference>
<dbReference type="PANTHER" id="PTHR10590:SF4">
    <property type="entry name" value="SOLUTE CARRIER FAMILY 28 MEMBER 3"/>
    <property type="match status" value="1"/>
</dbReference>
<keyword evidence="4 7" id="KW-0812">Transmembrane</keyword>
<feature type="transmembrane region" description="Helical" evidence="7">
    <location>
        <begin position="492"/>
        <end position="516"/>
    </location>
</feature>
<name>A0AAN8P362_POLSC</name>
<reference evidence="11 12" key="1">
    <citation type="submission" date="2023-10" db="EMBL/GenBank/DDBJ databases">
        <title>Genomes of two closely related lineages of the louse Polyplax serrata with different host specificities.</title>
        <authorList>
            <person name="Martinu J."/>
            <person name="Tarabai H."/>
            <person name="Stefka J."/>
            <person name="Hypsa V."/>
        </authorList>
    </citation>
    <scope>NUCLEOTIDE SEQUENCE [LARGE SCALE GENOMIC DNA]</scope>
    <source>
        <strain evidence="11">HR10_N</strain>
    </source>
</reference>
<dbReference type="InterPro" id="IPR002668">
    <property type="entry name" value="CNT_N_dom"/>
</dbReference>
<evidence type="ECO:0000256" key="3">
    <source>
        <dbReference type="ARBA" id="ARBA00022475"/>
    </source>
</evidence>
<evidence type="ECO:0008006" key="13">
    <source>
        <dbReference type="Google" id="ProtNLM"/>
    </source>
</evidence>
<dbReference type="GO" id="GO:0005886">
    <property type="term" value="C:plasma membrane"/>
    <property type="evidence" value="ECO:0007669"/>
    <property type="project" value="UniProtKB-SubCell"/>
</dbReference>
<proteinExistence type="inferred from homology"/>
<feature type="transmembrane region" description="Helical" evidence="7">
    <location>
        <begin position="249"/>
        <end position="268"/>
    </location>
</feature>
<dbReference type="Pfam" id="PF07662">
    <property type="entry name" value="Nucleos_tra2_C"/>
    <property type="match status" value="1"/>
</dbReference>
<evidence type="ECO:0000259" key="8">
    <source>
        <dbReference type="Pfam" id="PF01773"/>
    </source>
</evidence>
<evidence type="ECO:0000256" key="6">
    <source>
        <dbReference type="ARBA" id="ARBA00023136"/>
    </source>
</evidence>
<dbReference type="Pfam" id="PF07670">
    <property type="entry name" value="Gate"/>
    <property type="match status" value="1"/>
</dbReference>
<feature type="transmembrane region" description="Helical" evidence="7">
    <location>
        <begin position="140"/>
        <end position="162"/>
    </location>
</feature>